<dbReference type="GO" id="GO:0071470">
    <property type="term" value="P:cellular response to osmotic stress"/>
    <property type="evidence" value="ECO:0007669"/>
    <property type="project" value="InterPro"/>
</dbReference>
<feature type="transmembrane region" description="Helical" evidence="5">
    <location>
        <begin position="145"/>
        <end position="167"/>
    </location>
</feature>
<dbReference type="EMBL" id="LHPH01000025">
    <property type="protein sequence ID" value="KPH58608.1"/>
    <property type="molecule type" value="Genomic_DNA"/>
</dbReference>
<keyword evidence="2 5" id="KW-0812">Transmembrane</keyword>
<dbReference type="Gene3D" id="2.30.30.60">
    <property type="match status" value="1"/>
</dbReference>
<dbReference type="InterPro" id="IPR010920">
    <property type="entry name" value="LSM_dom_sf"/>
</dbReference>
<evidence type="ECO:0000313" key="7">
    <source>
        <dbReference type="EMBL" id="KPH58608.1"/>
    </source>
</evidence>
<dbReference type="InterPro" id="IPR006685">
    <property type="entry name" value="MscS_channel_2nd"/>
</dbReference>
<evidence type="ECO:0000256" key="4">
    <source>
        <dbReference type="ARBA" id="ARBA00023136"/>
    </source>
</evidence>
<feature type="transmembrane region" description="Helical" evidence="5">
    <location>
        <begin position="173"/>
        <end position="189"/>
    </location>
</feature>
<dbReference type="Proteomes" id="UP000037848">
    <property type="component" value="Unassembled WGS sequence"/>
</dbReference>
<dbReference type="AlphaFoldDB" id="A0A0N0LVS9"/>
<name>A0A0N0LVS9_9GAMM</name>
<dbReference type="InterPro" id="IPR023408">
    <property type="entry name" value="MscS_beta-dom_sf"/>
</dbReference>
<comment type="caution">
    <text evidence="7">The sequence shown here is derived from an EMBL/GenBank/DDBJ whole genome shotgun (WGS) entry which is preliminary data.</text>
</comment>
<keyword evidence="4 5" id="KW-0472">Membrane</keyword>
<dbReference type="PANTHER" id="PTHR30414:SF0">
    <property type="entry name" value="MINICONDUCTANCE MECHANOSENSITIVE CHANNEL YBDG"/>
    <property type="match status" value="1"/>
</dbReference>
<evidence type="ECO:0000256" key="5">
    <source>
        <dbReference type="SAM" id="Phobius"/>
    </source>
</evidence>
<gene>
    <name evidence="7" type="ORF">ADS77_17645</name>
</gene>
<dbReference type="GO" id="GO:0008381">
    <property type="term" value="F:mechanosensitive monoatomic ion channel activity"/>
    <property type="evidence" value="ECO:0007669"/>
    <property type="project" value="InterPro"/>
</dbReference>
<dbReference type="RefSeq" id="WP_054206389.1">
    <property type="nucleotide sequence ID" value="NZ_LHPH01000025.1"/>
</dbReference>
<sequence>MTTPIHLQQLVQPWFEGMPESTWFSSLTATSIGVFSLLVVYLFTRRLMLPGIQKVVTKLSPERIGVLAPMLNKLNRRFAGMLCCVLFLATFDSVYPVSELAGEVLKTIGQTILIIHVGFIISSLVSIAGGIYNQLEFAREVPIQGLIQVVKLITFMICAILIVSIVLEKSPTYILSGFGAIAAVTLLVFKDTILGFVASIQIAANRLVTYGDWIQVENYGADGEVIDLGLNTVKVRNWDNTITTIPTYMLVAGSFKNWRGMQESGGRRIKRSLNIDMNSIRLADDEMKKVIGQSIVLKDYIKLSTLPDPVSNLGLFRRYAEGYLKRHSKVNTALTLMVRELQPLNHGLPIEFYCFSEDKRWISYEHLQAEIMDHLLAVLPLFDLRPYQSVTGQFSPPASAPTSIKPTIKVVNNTEADPRQ</sequence>
<dbReference type="InterPro" id="IPR030192">
    <property type="entry name" value="YbdG"/>
</dbReference>
<proteinExistence type="predicted"/>
<dbReference type="Pfam" id="PF00924">
    <property type="entry name" value="MS_channel_2nd"/>
    <property type="match status" value="1"/>
</dbReference>
<keyword evidence="3 5" id="KW-1133">Transmembrane helix</keyword>
<dbReference type="GO" id="GO:0005886">
    <property type="term" value="C:plasma membrane"/>
    <property type="evidence" value="ECO:0007669"/>
    <property type="project" value="TreeGrafter"/>
</dbReference>
<dbReference type="PATRIC" id="fig|187330.3.peg.2169"/>
<comment type="subcellular location">
    <subcellularLocation>
        <location evidence="1">Membrane</location>
    </subcellularLocation>
</comment>
<reference evidence="7 8" key="1">
    <citation type="submission" date="2015-08" db="EMBL/GenBank/DDBJ databases">
        <title>Draft Genome Sequence of Pseudoalteromonas porphyrae UCD-SED14.</title>
        <authorList>
            <person name="Coil D.A."/>
            <person name="Jospin G."/>
            <person name="Lee R.D."/>
            <person name="Eisen J.A."/>
        </authorList>
    </citation>
    <scope>NUCLEOTIDE SEQUENCE [LARGE SCALE GENOMIC DNA]</scope>
    <source>
        <strain evidence="7 8">UCD-SED14</strain>
    </source>
</reference>
<evidence type="ECO:0000256" key="1">
    <source>
        <dbReference type="ARBA" id="ARBA00004370"/>
    </source>
</evidence>
<evidence type="ECO:0000313" key="8">
    <source>
        <dbReference type="Proteomes" id="UP000037848"/>
    </source>
</evidence>
<feature type="transmembrane region" description="Helical" evidence="5">
    <location>
        <begin position="78"/>
        <end position="98"/>
    </location>
</feature>
<organism evidence="7 8">
    <name type="scientific">Pseudoalteromonas porphyrae</name>
    <dbReference type="NCBI Taxonomy" id="187330"/>
    <lineage>
        <taxon>Bacteria</taxon>
        <taxon>Pseudomonadati</taxon>
        <taxon>Pseudomonadota</taxon>
        <taxon>Gammaproteobacteria</taxon>
        <taxon>Alteromonadales</taxon>
        <taxon>Pseudoalteromonadaceae</taxon>
        <taxon>Pseudoalteromonas</taxon>
    </lineage>
</organism>
<dbReference type="STRING" id="187330.AMS58_17875"/>
<dbReference type="SUPFAM" id="SSF50182">
    <property type="entry name" value="Sm-like ribonucleoproteins"/>
    <property type="match status" value="1"/>
</dbReference>
<evidence type="ECO:0000259" key="6">
    <source>
        <dbReference type="Pfam" id="PF00924"/>
    </source>
</evidence>
<evidence type="ECO:0000256" key="2">
    <source>
        <dbReference type="ARBA" id="ARBA00022692"/>
    </source>
</evidence>
<feature type="transmembrane region" description="Helical" evidence="5">
    <location>
        <begin position="23"/>
        <end position="44"/>
    </location>
</feature>
<dbReference type="PANTHER" id="PTHR30414">
    <property type="entry name" value="MINICONDUCTANCE MECHANOSENSITIVE CHANNEL YBDG"/>
    <property type="match status" value="1"/>
</dbReference>
<feature type="domain" description="Mechanosensitive ion channel MscS" evidence="6">
    <location>
        <begin position="191"/>
        <end position="259"/>
    </location>
</feature>
<feature type="transmembrane region" description="Helical" evidence="5">
    <location>
        <begin position="110"/>
        <end position="133"/>
    </location>
</feature>
<keyword evidence="8" id="KW-1185">Reference proteome</keyword>
<accession>A0A0N0LVS9</accession>
<evidence type="ECO:0000256" key="3">
    <source>
        <dbReference type="ARBA" id="ARBA00022989"/>
    </source>
</evidence>
<protein>
    <submittedName>
        <fullName evidence="7">Transporter</fullName>
    </submittedName>
</protein>
<dbReference type="OrthoDB" id="9775207at2"/>